<dbReference type="AlphaFoldDB" id="A0A448ZEN7"/>
<gene>
    <name evidence="1" type="ORF">PSNMU_V1.4_AUG-EV-PASAV3_0074080</name>
</gene>
<evidence type="ECO:0000313" key="2">
    <source>
        <dbReference type="Proteomes" id="UP000291116"/>
    </source>
</evidence>
<dbReference type="Proteomes" id="UP000291116">
    <property type="component" value="Unassembled WGS sequence"/>
</dbReference>
<organism evidence="1 2">
    <name type="scientific">Pseudo-nitzschia multistriata</name>
    <dbReference type="NCBI Taxonomy" id="183589"/>
    <lineage>
        <taxon>Eukaryota</taxon>
        <taxon>Sar</taxon>
        <taxon>Stramenopiles</taxon>
        <taxon>Ochrophyta</taxon>
        <taxon>Bacillariophyta</taxon>
        <taxon>Bacillariophyceae</taxon>
        <taxon>Bacillariophycidae</taxon>
        <taxon>Bacillariales</taxon>
        <taxon>Bacillariaceae</taxon>
        <taxon>Pseudo-nitzschia</taxon>
    </lineage>
</organism>
<dbReference type="EMBL" id="CAACVS010000287">
    <property type="protein sequence ID" value="VEU40519.1"/>
    <property type="molecule type" value="Genomic_DNA"/>
</dbReference>
<reference evidence="1 2" key="1">
    <citation type="submission" date="2019-01" db="EMBL/GenBank/DDBJ databases">
        <authorList>
            <person name="Ferrante I. M."/>
        </authorList>
    </citation>
    <scope>NUCLEOTIDE SEQUENCE [LARGE SCALE GENOMIC DNA]</scope>
    <source>
        <strain evidence="1 2">B856</strain>
    </source>
</reference>
<evidence type="ECO:0000313" key="1">
    <source>
        <dbReference type="EMBL" id="VEU40519.1"/>
    </source>
</evidence>
<accession>A0A448ZEN7</accession>
<keyword evidence="2" id="KW-1185">Reference proteome</keyword>
<proteinExistence type="predicted"/>
<name>A0A448ZEN7_9STRA</name>
<protein>
    <submittedName>
        <fullName evidence="1">Uncharacterized protein</fullName>
    </submittedName>
</protein>
<sequence>MGHVVHGDDLRIDAQEAQSLVECQRIVQQGIPRTGEEQRWWKPPQDFVGGVTRRCKRMPPLAFGRNIGVRDCGQQGTREHRVLCPGASRTRHFRGKVECGTRKHDGVRHSLGTVPPAIQRRRLVEVAAPAFGLDVAHCQFHTERRREIPAHAFPRDDNRIGIEPQARSGVSCSKQFVDCKNLVQLDGELVLRQQRVLNRKLSELDRNGTDENFLTAMGLPRDK</sequence>